<reference evidence="2" key="1">
    <citation type="submission" date="2022-04" db="EMBL/GenBank/DDBJ databases">
        <title>Alcanivorax sp. CY1518 draft genome sequence.</title>
        <authorList>
            <person name="Zhao G."/>
            <person name="An M."/>
        </authorList>
    </citation>
    <scope>NUCLEOTIDE SEQUENCE</scope>
    <source>
        <strain evidence="2">CY1518</strain>
    </source>
</reference>
<protein>
    <submittedName>
        <fullName evidence="2">Glycosyltransferase</fullName>
    </submittedName>
</protein>
<dbReference type="InterPro" id="IPR055259">
    <property type="entry name" value="YkvP/CgeB_Glyco_trans-like"/>
</dbReference>
<gene>
    <name evidence="2" type="ORF">MU846_13600</name>
</gene>
<dbReference type="Proteomes" id="UP001165524">
    <property type="component" value="Unassembled WGS sequence"/>
</dbReference>
<evidence type="ECO:0000313" key="2">
    <source>
        <dbReference type="EMBL" id="MCK0538744.1"/>
    </source>
</evidence>
<dbReference type="EMBL" id="JALKII010000013">
    <property type="protein sequence ID" value="MCK0538744.1"/>
    <property type="molecule type" value="Genomic_DNA"/>
</dbReference>
<dbReference type="SUPFAM" id="SSF53756">
    <property type="entry name" value="UDP-Glycosyltransferase/glycogen phosphorylase"/>
    <property type="match status" value="1"/>
</dbReference>
<keyword evidence="3" id="KW-1185">Reference proteome</keyword>
<organism evidence="2 3">
    <name type="scientific">Alcanivorax quisquiliarum</name>
    <dbReference type="NCBI Taxonomy" id="2933565"/>
    <lineage>
        <taxon>Bacteria</taxon>
        <taxon>Pseudomonadati</taxon>
        <taxon>Pseudomonadota</taxon>
        <taxon>Gammaproteobacteria</taxon>
        <taxon>Oceanospirillales</taxon>
        <taxon>Alcanivoracaceae</taxon>
        <taxon>Alcanivorax</taxon>
    </lineage>
</organism>
<evidence type="ECO:0000259" key="1">
    <source>
        <dbReference type="Pfam" id="PF13524"/>
    </source>
</evidence>
<dbReference type="Gene3D" id="3.40.50.2000">
    <property type="entry name" value="Glycogen Phosphorylase B"/>
    <property type="match status" value="1"/>
</dbReference>
<dbReference type="Pfam" id="PF13524">
    <property type="entry name" value="Glyco_trans_1_2"/>
    <property type="match status" value="1"/>
</dbReference>
<feature type="domain" description="Spore protein YkvP/CgeB glycosyl transferase-like" evidence="1">
    <location>
        <begin position="159"/>
        <end position="269"/>
    </location>
</feature>
<accession>A0ABT0EAB4</accession>
<proteinExistence type="predicted"/>
<dbReference type="RefSeq" id="WP_246953657.1">
    <property type="nucleotide sequence ID" value="NZ_JALKII010000013.1"/>
</dbReference>
<comment type="caution">
    <text evidence="2">The sequence shown here is derived from an EMBL/GenBank/DDBJ whole genome shotgun (WGS) entry which is preliminary data.</text>
</comment>
<name>A0ABT0EAB4_9GAMM</name>
<evidence type="ECO:0000313" key="3">
    <source>
        <dbReference type="Proteomes" id="UP001165524"/>
    </source>
</evidence>
<sequence length="296" mass="33380">MPVQLEVSRVVVPDEAQAVQVLAGLVGGHGYDRVVVDANLRRMGADVKRLRGIVNLVIFDFDMCQENVPASSWYRCYVPVLKYISPVKVLTSSACLMAYFRQRGIAAELVCKGYDPEVIRNERMERDIPAAFVGRISHKVYRERRTFLESAVRKNLIKIMRAEPGAAYNQLLNRIRVFVSADVGFNEYMIKNFEAMAAGCLLLAWRQPEAEQQALGFEEGRHLLMYESLDELQAKLAWVRERPDDAEKIAEAGSELVCSMHRWESRASAVAAAIEAPGGVPDGMLGFKERLRLMRI</sequence>